<accession>A0A1R3HV53</accession>
<dbReference type="STRING" id="93759.A0A1R3HV53"/>
<proteinExistence type="inferred from homology"/>
<protein>
    <recommendedName>
        <fullName evidence="2">Non-specific lipid-transfer protein</fullName>
    </recommendedName>
</protein>
<dbReference type="SUPFAM" id="SSF47699">
    <property type="entry name" value="Bifunctional inhibitor/lipid-transfer protein/seed storage 2S albumin"/>
    <property type="match status" value="1"/>
</dbReference>
<sequence>MEFKKMKGFPLCVGVLMSLVVLDIAMANLMTCQQAVTTLLPCQPFLTGKEPTPTVPCCIAVAKVNEEATTTQARRDLCECLKKAAPTFGVKPEKAKVLPDLCHISVPVPIDPSIDCQKIQ</sequence>
<gene>
    <name evidence="5" type="ORF">COLO4_26709</name>
</gene>
<comment type="function">
    <text evidence="2">Plant non-specific lipid-transfer proteins transfer phospholipids as well as galactolipids across membranes. May play a role in wax or cutin deposition in the cell walls of expanding epidermal cells and certain secretory tissues.</text>
</comment>
<evidence type="ECO:0000313" key="5">
    <source>
        <dbReference type="EMBL" id="OMO74124.1"/>
    </source>
</evidence>
<feature type="domain" description="Bifunctional inhibitor/plant lipid transfer protein/seed storage helical" evidence="4">
    <location>
        <begin position="32"/>
        <end position="116"/>
    </location>
</feature>
<comment type="similarity">
    <text evidence="1 2">Belongs to the plant LTP family.</text>
</comment>
<feature type="signal peptide" evidence="3">
    <location>
        <begin position="1"/>
        <end position="27"/>
    </location>
</feature>
<evidence type="ECO:0000256" key="3">
    <source>
        <dbReference type="SAM" id="SignalP"/>
    </source>
</evidence>
<dbReference type="Gene3D" id="1.10.110.10">
    <property type="entry name" value="Plant lipid-transfer and hydrophobic proteins"/>
    <property type="match status" value="1"/>
</dbReference>
<reference evidence="6" key="1">
    <citation type="submission" date="2013-09" db="EMBL/GenBank/DDBJ databases">
        <title>Corchorus olitorius genome sequencing.</title>
        <authorList>
            <person name="Alam M."/>
            <person name="Haque M.S."/>
            <person name="Islam M.S."/>
            <person name="Emdad E.M."/>
            <person name="Islam M.M."/>
            <person name="Ahmed B."/>
            <person name="Halim A."/>
            <person name="Hossen Q.M.M."/>
            <person name="Hossain M.Z."/>
            <person name="Ahmed R."/>
            <person name="Khan M.M."/>
            <person name="Islam R."/>
            <person name="Rashid M.M."/>
            <person name="Khan S.A."/>
            <person name="Rahman M.S."/>
            <person name="Alam M."/>
            <person name="Yahiya A.S."/>
            <person name="Khan M.S."/>
            <person name="Azam M.S."/>
            <person name="Haque T."/>
            <person name="Lashkar M.Z.H."/>
            <person name="Akhand A.I."/>
            <person name="Morshed G."/>
            <person name="Roy S."/>
            <person name="Uddin K.S."/>
            <person name="Rabeya T."/>
            <person name="Hossain A.S."/>
            <person name="Chowdhury A."/>
            <person name="Snigdha A.R."/>
            <person name="Mortoza M.S."/>
            <person name="Matin S.A."/>
            <person name="Hoque S.M.E."/>
            <person name="Islam M.K."/>
            <person name="Roy D.K."/>
            <person name="Haider R."/>
            <person name="Moosa M.M."/>
            <person name="Elias S.M."/>
            <person name="Hasan A.M."/>
            <person name="Jahan S."/>
            <person name="Shafiuddin M."/>
            <person name="Mahmood N."/>
            <person name="Shommy N.S."/>
        </authorList>
    </citation>
    <scope>NUCLEOTIDE SEQUENCE [LARGE SCALE GENOMIC DNA]</scope>
    <source>
        <strain evidence="6">cv. O-4</strain>
    </source>
</reference>
<dbReference type="GO" id="GO:0006869">
    <property type="term" value="P:lipid transport"/>
    <property type="evidence" value="ECO:0007669"/>
    <property type="project" value="InterPro"/>
</dbReference>
<evidence type="ECO:0000256" key="2">
    <source>
        <dbReference type="RuleBase" id="RU000628"/>
    </source>
</evidence>
<dbReference type="PROSITE" id="PS00597">
    <property type="entry name" value="PLANT_LTP"/>
    <property type="match status" value="1"/>
</dbReference>
<evidence type="ECO:0000313" key="6">
    <source>
        <dbReference type="Proteomes" id="UP000187203"/>
    </source>
</evidence>
<keyword evidence="3" id="KW-0732">Signal</keyword>
<dbReference type="Pfam" id="PF00234">
    <property type="entry name" value="Tryp_alpha_amyl"/>
    <property type="match status" value="1"/>
</dbReference>
<dbReference type="EMBL" id="AWUE01019362">
    <property type="protein sequence ID" value="OMO74124.1"/>
    <property type="molecule type" value="Genomic_DNA"/>
</dbReference>
<dbReference type="Proteomes" id="UP000187203">
    <property type="component" value="Unassembled WGS sequence"/>
</dbReference>
<dbReference type="CDD" id="cd01960">
    <property type="entry name" value="nsLTP1"/>
    <property type="match status" value="1"/>
</dbReference>
<keyword evidence="2" id="KW-0446">Lipid-binding</keyword>
<name>A0A1R3HV53_9ROSI</name>
<dbReference type="InterPro" id="IPR016140">
    <property type="entry name" value="Bifunc_inhib/LTP/seed_store"/>
</dbReference>
<evidence type="ECO:0000259" key="4">
    <source>
        <dbReference type="SMART" id="SM00499"/>
    </source>
</evidence>
<keyword evidence="6" id="KW-1185">Reference proteome</keyword>
<dbReference type="GO" id="GO:0008289">
    <property type="term" value="F:lipid binding"/>
    <property type="evidence" value="ECO:0007669"/>
    <property type="project" value="UniProtKB-KW"/>
</dbReference>
<dbReference type="OrthoDB" id="1876592at2759"/>
<evidence type="ECO:0000256" key="1">
    <source>
        <dbReference type="ARBA" id="ARBA00009748"/>
    </source>
</evidence>
<organism evidence="5 6">
    <name type="scientific">Corchorus olitorius</name>
    <dbReference type="NCBI Taxonomy" id="93759"/>
    <lineage>
        <taxon>Eukaryota</taxon>
        <taxon>Viridiplantae</taxon>
        <taxon>Streptophyta</taxon>
        <taxon>Embryophyta</taxon>
        <taxon>Tracheophyta</taxon>
        <taxon>Spermatophyta</taxon>
        <taxon>Magnoliopsida</taxon>
        <taxon>eudicotyledons</taxon>
        <taxon>Gunneridae</taxon>
        <taxon>Pentapetalae</taxon>
        <taxon>rosids</taxon>
        <taxon>malvids</taxon>
        <taxon>Malvales</taxon>
        <taxon>Malvaceae</taxon>
        <taxon>Grewioideae</taxon>
        <taxon>Apeibeae</taxon>
        <taxon>Corchorus</taxon>
    </lineage>
</organism>
<dbReference type="InterPro" id="IPR000528">
    <property type="entry name" value="Plant_nsLTP"/>
</dbReference>
<dbReference type="AlphaFoldDB" id="A0A1R3HV53"/>
<dbReference type="PRINTS" id="PR00382">
    <property type="entry name" value="LIPIDTRNSFER"/>
</dbReference>
<comment type="caution">
    <text evidence="5">The sequence shown here is derived from an EMBL/GenBank/DDBJ whole genome shotgun (WGS) entry which is preliminary data.</text>
</comment>
<keyword evidence="2" id="KW-0813">Transport</keyword>
<dbReference type="SMART" id="SM00499">
    <property type="entry name" value="AAI"/>
    <property type="match status" value="1"/>
</dbReference>
<dbReference type="InterPro" id="IPR036312">
    <property type="entry name" value="Bifun_inhib/LTP/seed_sf"/>
</dbReference>
<feature type="chain" id="PRO_5012051409" description="Non-specific lipid-transfer protein" evidence="3">
    <location>
        <begin position="28"/>
        <end position="120"/>
    </location>
</feature>
<dbReference type="PANTHER" id="PTHR33076">
    <property type="entry name" value="NON-SPECIFIC LIPID-TRANSFER PROTEIN 2-RELATED"/>
    <property type="match status" value="1"/>
</dbReference>